<dbReference type="Proteomes" id="UP000551878">
    <property type="component" value="Unassembled WGS sequence"/>
</dbReference>
<evidence type="ECO:0000313" key="4">
    <source>
        <dbReference type="Proteomes" id="UP000551878"/>
    </source>
</evidence>
<dbReference type="PROSITE" id="PS51257">
    <property type="entry name" value="PROKAR_LIPOPROTEIN"/>
    <property type="match status" value="1"/>
</dbReference>
<organism evidence="3 4">
    <name type="scientific">Texcoconibacillus texcoconensis</name>
    <dbReference type="NCBI Taxonomy" id="1095777"/>
    <lineage>
        <taxon>Bacteria</taxon>
        <taxon>Bacillati</taxon>
        <taxon>Bacillota</taxon>
        <taxon>Bacilli</taxon>
        <taxon>Bacillales</taxon>
        <taxon>Bacillaceae</taxon>
        <taxon>Texcoconibacillus</taxon>
    </lineage>
</organism>
<dbReference type="EMBL" id="JACHHB010000015">
    <property type="protein sequence ID" value="MBB5174643.1"/>
    <property type="molecule type" value="Genomic_DNA"/>
</dbReference>
<keyword evidence="1" id="KW-0732">Signal</keyword>
<protein>
    <recommendedName>
        <fullName evidence="2">YtkA-like domain-containing protein</fullName>
    </recommendedName>
</protein>
<sequence length="143" mass="15924">MKKKHKIWGIGVLAALALTVSACGAEENNSQAEMEQRPLDVEVLLPEDVDPEQEETIATHVTQEDEDVEDANEVEFEIWVDGEKSGSDFIEAEHTGDGVYEITYTFPEDGLYHVQPHVTARGMHSMPVAELEVGDVVEREEES</sequence>
<evidence type="ECO:0000256" key="1">
    <source>
        <dbReference type="SAM" id="SignalP"/>
    </source>
</evidence>
<proteinExistence type="predicted"/>
<feature type="signal peptide" evidence="1">
    <location>
        <begin position="1"/>
        <end position="24"/>
    </location>
</feature>
<comment type="caution">
    <text evidence="3">The sequence shown here is derived from an EMBL/GenBank/DDBJ whole genome shotgun (WGS) entry which is preliminary data.</text>
</comment>
<accession>A0A840QTK1</accession>
<evidence type="ECO:0000313" key="3">
    <source>
        <dbReference type="EMBL" id="MBB5174643.1"/>
    </source>
</evidence>
<dbReference type="AlphaFoldDB" id="A0A840QTK1"/>
<dbReference type="RefSeq" id="WP_184665055.1">
    <property type="nucleotide sequence ID" value="NZ_JACHHB010000015.1"/>
</dbReference>
<dbReference type="Pfam" id="PF13115">
    <property type="entry name" value="YtkA"/>
    <property type="match status" value="1"/>
</dbReference>
<feature type="chain" id="PRO_5038459235" description="YtkA-like domain-containing protein" evidence="1">
    <location>
        <begin position="25"/>
        <end position="143"/>
    </location>
</feature>
<feature type="domain" description="YtkA-like" evidence="2">
    <location>
        <begin position="34"/>
        <end position="117"/>
    </location>
</feature>
<evidence type="ECO:0000259" key="2">
    <source>
        <dbReference type="Pfam" id="PF13115"/>
    </source>
</evidence>
<gene>
    <name evidence="3" type="ORF">HNQ41_002860</name>
</gene>
<reference evidence="3 4" key="1">
    <citation type="submission" date="2020-08" db="EMBL/GenBank/DDBJ databases">
        <title>Genomic Encyclopedia of Type Strains, Phase IV (KMG-IV): sequencing the most valuable type-strain genomes for metagenomic binning, comparative biology and taxonomic classification.</title>
        <authorList>
            <person name="Goeker M."/>
        </authorList>
    </citation>
    <scope>NUCLEOTIDE SEQUENCE [LARGE SCALE GENOMIC DNA]</scope>
    <source>
        <strain evidence="3 4">DSM 24696</strain>
    </source>
</reference>
<dbReference type="InterPro" id="IPR032693">
    <property type="entry name" value="YtkA-like_dom"/>
</dbReference>
<name>A0A840QTK1_9BACI</name>
<keyword evidence="4" id="KW-1185">Reference proteome</keyword>